<dbReference type="PANTHER" id="PTHR45138">
    <property type="entry name" value="REGULATORY COMPONENTS OF SENSORY TRANSDUCTION SYSTEM"/>
    <property type="match status" value="1"/>
</dbReference>
<dbReference type="SMART" id="SM00849">
    <property type="entry name" value="Lactamase_B"/>
    <property type="match status" value="1"/>
</dbReference>
<sequence>MKDQKEYDLNSPVNITDNIWWVGRYLKDDIFQCHTYLIKSGRNSVLIDPGSKLTIEETLKKIEKVIPFDNIRYFIVHHQDPDVAGALNIIDEKVVRSDAVILSHWRAISLLKHMDLKMPFQCVEKMEWTLKEEDLDLSFVFTPYLHFPGAFCTLDHNSGTLFTSDLFGAFTEEFSLFAKDESYLEQMRPFHEHYMPSREILAFSMEKIGKLRLNWIMPQHGSIIGKELIPFLVESMKNFDCGLFLMSLSDTNIDKLSRLNRFLNNFLETLISVRNFDTVIRQLLKHIVSIIPAETISFLYKEEDRNWKYLTESSRYQHINLPSESWLIQVCSSYFEDGNEEVRLFFEDLHRLALPLKNSETGNLIGFALVDLSREIEIDKETETTLIQLSHPLSIALEREIMQQQLDQEKQKYYEQSIKDSLTGFYNRAYMNEAMPRICAHHDRGLVEEIALLIFDLDHFKKVNDQFGHPVGDEVLRQTTNVISENLRVGDIAVRIGGEEFALFLILENKADAKIIGDRIRIKVGEIDFSSVMGENKQTISGGLVYRDKQETMDSLVARADNCLYRAKSEGRNRIVSSV</sequence>
<dbReference type="Proteomes" id="UP000587760">
    <property type="component" value="Unassembled WGS sequence"/>
</dbReference>
<dbReference type="GO" id="GO:1902201">
    <property type="term" value="P:negative regulation of bacterial-type flagellum-dependent cell motility"/>
    <property type="evidence" value="ECO:0007669"/>
    <property type="project" value="TreeGrafter"/>
</dbReference>
<evidence type="ECO:0000313" key="5">
    <source>
        <dbReference type="Proteomes" id="UP000587760"/>
    </source>
</evidence>
<protein>
    <recommendedName>
        <fullName evidence="1">diguanylate cyclase</fullName>
        <ecNumber evidence="1">2.7.7.65</ecNumber>
    </recommendedName>
</protein>
<dbReference type="Gene3D" id="3.30.70.270">
    <property type="match status" value="1"/>
</dbReference>
<evidence type="ECO:0000256" key="2">
    <source>
        <dbReference type="ARBA" id="ARBA00034247"/>
    </source>
</evidence>
<dbReference type="Pfam" id="PF00990">
    <property type="entry name" value="GGDEF"/>
    <property type="match status" value="1"/>
</dbReference>
<dbReference type="InterPro" id="IPR050469">
    <property type="entry name" value="Diguanylate_Cyclase"/>
</dbReference>
<dbReference type="SUPFAM" id="SSF55073">
    <property type="entry name" value="Nucleotide cyclase"/>
    <property type="match status" value="1"/>
</dbReference>
<dbReference type="RefSeq" id="WP_184744124.1">
    <property type="nucleotide sequence ID" value="NZ_JACHGJ010000001.1"/>
</dbReference>
<dbReference type="InterPro" id="IPR000160">
    <property type="entry name" value="GGDEF_dom"/>
</dbReference>
<comment type="catalytic activity">
    <reaction evidence="2">
        <text>2 GTP = 3',3'-c-di-GMP + 2 diphosphate</text>
        <dbReference type="Rhea" id="RHEA:24898"/>
        <dbReference type="ChEBI" id="CHEBI:33019"/>
        <dbReference type="ChEBI" id="CHEBI:37565"/>
        <dbReference type="ChEBI" id="CHEBI:58805"/>
        <dbReference type="EC" id="2.7.7.65"/>
    </reaction>
</comment>
<dbReference type="CDD" id="cd01949">
    <property type="entry name" value="GGDEF"/>
    <property type="match status" value="1"/>
</dbReference>
<name>A0A841R9P9_9SPIO</name>
<dbReference type="SUPFAM" id="SSF55781">
    <property type="entry name" value="GAF domain-like"/>
    <property type="match status" value="1"/>
</dbReference>
<dbReference type="GO" id="GO:0052621">
    <property type="term" value="F:diguanylate cyclase activity"/>
    <property type="evidence" value="ECO:0007669"/>
    <property type="project" value="UniProtKB-EC"/>
</dbReference>
<organism evidence="4 5">
    <name type="scientific">Spirochaeta isovalerica</name>
    <dbReference type="NCBI Taxonomy" id="150"/>
    <lineage>
        <taxon>Bacteria</taxon>
        <taxon>Pseudomonadati</taxon>
        <taxon>Spirochaetota</taxon>
        <taxon>Spirochaetia</taxon>
        <taxon>Spirochaetales</taxon>
        <taxon>Spirochaetaceae</taxon>
        <taxon>Spirochaeta</taxon>
    </lineage>
</organism>
<dbReference type="InterPro" id="IPR001279">
    <property type="entry name" value="Metallo-B-lactamas"/>
</dbReference>
<comment type="caution">
    <text evidence="4">The sequence shown here is derived from an EMBL/GenBank/DDBJ whole genome shotgun (WGS) entry which is preliminary data.</text>
</comment>
<evidence type="ECO:0000313" key="4">
    <source>
        <dbReference type="EMBL" id="MBB6479182.1"/>
    </source>
</evidence>
<gene>
    <name evidence="4" type="ORF">HNR50_000815</name>
</gene>
<dbReference type="Pfam" id="PF19583">
    <property type="entry name" value="ODP"/>
    <property type="match status" value="1"/>
</dbReference>
<dbReference type="GO" id="GO:0005886">
    <property type="term" value="C:plasma membrane"/>
    <property type="evidence" value="ECO:0007669"/>
    <property type="project" value="TreeGrafter"/>
</dbReference>
<dbReference type="SUPFAM" id="SSF56281">
    <property type="entry name" value="Metallo-hydrolase/oxidoreductase"/>
    <property type="match status" value="1"/>
</dbReference>
<dbReference type="Gene3D" id="3.60.15.10">
    <property type="entry name" value="Ribonuclease Z/Hydroxyacylglutathione hydrolase-like"/>
    <property type="match status" value="1"/>
</dbReference>
<dbReference type="InterPro" id="IPR045761">
    <property type="entry name" value="ODP_dom"/>
</dbReference>
<dbReference type="PANTHER" id="PTHR45138:SF9">
    <property type="entry name" value="DIGUANYLATE CYCLASE DGCM-RELATED"/>
    <property type="match status" value="1"/>
</dbReference>
<dbReference type="NCBIfam" id="TIGR00254">
    <property type="entry name" value="GGDEF"/>
    <property type="match status" value="1"/>
</dbReference>
<dbReference type="InterPro" id="IPR036866">
    <property type="entry name" value="RibonucZ/Hydroxyglut_hydro"/>
</dbReference>
<dbReference type="PROSITE" id="PS50887">
    <property type="entry name" value="GGDEF"/>
    <property type="match status" value="1"/>
</dbReference>
<dbReference type="FunFam" id="3.30.70.270:FF:000001">
    <property type="entry name" value="Diguanylate cyclase domain protein"/>
    <property type="match status" value="1"/>
</dbReference>
<keyword evidence="5" id="KW-1185">Reference proteome</keyword>
<feature type="domain" description="GGDEF" evidence="3">
    <location>
        <begin position="448"/>
        <end position="579"/>
    </location>
</feature>
<dbReference type="InterPro" id="IPR043128">
    <property type="entry name" value="Rev_trsase/Diguanyl_cyclase"/>
</dbReference>
<evidence type="ECO:0000256" key="1">
    <source>
        <dbReference type="ARBA" id="ARBA00012528"/>
    </source>
</evidence>
<dbReference type="EC" id="2.7.7.65" evidence="1"/>
<dbReference type="AlphaFoldDB" id="A0A841R9P9"/>
<reference evidence="4 5" key="1">
    <citation type="submission" date="2020-08" db="EMBL/GenBank/DDBJ databases">
        <title>Genomic Encyclopedia of Type Strains, Phase IV (KMG-IV): sequencing the most valuable type-strain genomes for metagenomic binning, comparative biology and taxonomic classification.</title>
        <authorList>
            <person name="Goeker M."/>
        </authorList>
    </citation>
    <scope>NUCLEOTIDE SEQUENCE [LARGE SCALE GENOMIC DNA]</scope>
    <source>
        <strain evidence="4 5">DSM 2461</strain>
    </source>
</reference>
<accession>A0A841R9P9</accession>
<dbReference type="GO" id="GO:0043709">
    <property type="term" value="P:cell adhesion involved in single-species biofilm formation"/>
    <property type="evidence" value="ECO:0007669"/>
    <property type="project" value="TreeGrafter"/>
</dbReference>
<dbReference type="EMBL" id="JACHGJ010000001">
    <property type="protein sequence ID" value="MBB6479182.1"/>
    <property type="molecule type" value="Genomic_DNA"/>
</dbReference>
<dbReference type="InterPro" id="IPR029787">
    <property type="entry name" value="Nucleotide_cyclase"/>
</dbReference>
<proteinExistence type="predicted"/>
<dbReference type="CDD" id="cd07709">
    <property type="entry name" value="flavodiiron_proteins_MBL-fold"/>
    <property type="match status" value="1"/>
</dbReference>
<evidence type="ECO:0000259" key="3">
    <source>
        <dbReference type="PROSITE" id="PS50887"/>
    </source>
</evidence>
<dbReference type="SMART" id="SM00267">
    <property type="entry name" value="GGDEF"/>
    <property type="match status" value="1"/>
</dbReference>